<comment type="caution">
    <text evidence="5">The sequence shown here is derived from an EMBL/GenBank/DDBJ whole genome shotgun (WGS) entry which is preliminary data.</text>
</comment>
<organism evidence="5 6">
    <name type="scientific">Aeromicrobium endophyticum</name>
    <dbReference type="NCBI Taxonomy" id="2292704"/>
    <lineage>
        <taxon>Bacteria</taxon>
        <taxon>Bacillati</taxon>
        <taxon>Actinomycetota</taxon>
        <taxon>Actinomycetes</taxon>
        <taxon>Propionibacteriales</taxon>
        <taxon>Nocardioidaceae</taxon>
        <taxon>Aeromicrobium</taxon>
    </lineage>
</organism>
<feature type="domain" description="Dehydrogenase E1 component" evidence="4">
    <location>
        <begin position="45"/>
        <end position="309"/>
    </location>
</feature>
<dbReference type="OrthoDB" id="9766715at2"/>
<dbReference type="Proteomes" id="UP000265581">
    <property type="component" value="Unassembled WGS sequence"/>
</dbReference>
<keyword evidence="5" id="KW-0670">Pyruvate</keyword>
<keyword evidence="3" id="KW-0786">Thiamine pyrophosphate</keyword>
<keyword evidence="6" id="KW-1185">Reference proteome</keyword>
<dbReference type="GO" id="GO:0000287">
    <property type="term" value="F:magnesium ion binding"/>
    <property type="evidence" value="ECO:0007669"/>
    <property type="project" value="UniProtKB-ARBA"/>
</dbReference>
<dbReference type="GO" id="GO:0009083">
    <property type="term" value="P:branched-chain amino acid catabolic process"/>
    <property type="evidence" value="ECO:0007669"/>
    <property type="project" value="TreeGrafter"/>
</dbReference>
<evidence type="ECO:0000256" key="3">
    <source>
        <dbReference type="ARBA" id="ARBA00023052"/>
    </source>
</evidence>
<dbReference type="SUPFAM" id="SSF52518">
    <property type="entry name" value="Thiamin diphosphate-binding fold (THDP-binding)"/>
    <property type="match status" value="1"/>
</dbReference>
<dbReference type="EMBL" id="QUBR01000001">
    <property type="protein sequence ID" value="REK73296.1"/>
    <property type="molecule type" value="Genomic_DNA"/>
</dbReference>
<dbReference type="NCBIfam" id="TIGR03181">
    <property type="entry name" value="PDH_E1_alph_x"/>
    <property type="match status" value="1"/>
</dbReference>
<dbReference type="PANTHER" id="PTHR43380:SF1">
    <property type="entry name" value="2-OXOISOVALERATE DEHYDROGENASE SUBUNIT ALPHA, MITOCHONDRIAL"/>
    <property type="match status" value="1"/>
</dbReference>
<gene>
    <name evidence="5" type="primary">pdhA</name>
    <name evidence="5" type="ORF">DX116_06955</name>
</gene>
<sequence length="373" mass="40475">MSSSTDPIPEVPLVQLLAPSGERMTDPQHSFDGDRAEIEALYRDLVMTRRVDTEAYALQRHGELGLWPPALGQEAAQIGSARALRDHDFAFPTYRDHGVAWCRGVDPTLLLGIFRGADLGGWDPADHGLALPNIIIGAQTLHATGYAMALSLEGLVGTGDPDRDSAVIAYFGDGATSQGDVSEALDWAAVHQSPVVFFCENNHYAISVPVASQTRVPIVQRAAGFGLPGVRVDGNDVLACLAVTRRALQRARDGEGPTLIEAVTYRMGAHTTSDDPSRYRDAAEVDGWKAKDPLDRVRRLLVAEGTTDQFFADLEDEADALGLRLRTACQQIPEPDLAELFDHVFVESTVENRQQQAEHVAWRDSIEGSVVAS</sequence>
<protein>
    <submittedName>
        <fullName evidence="5">Pyruvate dehydrogenase (Acetyl-transferring) E1 component subunit alpha</fullName>
    </submittedName>
</protein>
<dbReference type="GO" id="GO:0016624">
    <property type="term" value="F:oxidoreductase activity, acting on the aldehyde or oxo group of donors, disulfide as acceptor"/>
    <property type="evidence" value="ECO:0007669"/>
    <property type="project" value="InterPro"/>
</dbReference>
<evidence type="ECO:0000256" key="2">
    <source>
        <dbReference type="ARBA" id="ARBA00023002"/>
    </source>
</evidence>
<dbReference type="InterPro" id="IPR001017">
    <property type="entry name" value="DH_E1"/>
</dbReference>
<evidence type="ECO:0000313" key="6">
    <source>
        <dbReference type="Proteomes" id="UP000265581"/>
    </source>
</evidence>
<dbReference type="InterPro" id="IPR050771">
    <property type="entry name" value="Alpha-ketoacid_DH_E1_comp"/>
</dbReference>
<dbReference type="RefSeq" id="WP_119703409.1">
    <property type="nucleotide sequence ID" value="NZ_JBHSOI010000001.1"/>
</dbReference>
<dbReference type="CDD" id="cd02000">
    <property type="entry name" value="TPP_E1_PDC_ADC_BCADC"/>
    <property type="match status" value="1"/>
</dbReference>
<dbReference type="Gene3D" id="3.40.50.970">
    <property type="match status" value="1"/>
</dbReference>
<name>A0A371PCH9_9ACTN</name>
<dbReference type="AlphaFoldDB" id="A0A371PCH9"/>
<dbReference type="PANTHER" id="PTHR43380">
    <property type="entry name" value="2-OXOISOVALERATE DEHYDROGENASE SUBUNIT ALPHA, MITOCHONDRIAL"/>
    <property type="match status" value="1"/>
</dbReference>
<keyword evidence="2" id="KW-0560">Oxidoreductase</keyword>
<comment type="cofactor">
    <cofactor evidence="1">
        <name>thiamine diphosphate</name>
        <dbReference type="ChEBI" id="CHEBI:58937"/>
    </cofactor>
</comment>
<dbReference type="InterPro" id="IPR017596">
    <property type="entry name" value="PdhA/BkdA"/>
</dbReference>
<evidence type="ECO:0000313" key="5">
    <source>
        <dbReference type="EMBL" id="REK73296.1"/>
    </source>
</evidence>
<reference evidence="5 6" key="1">
    <citation type="submission" date="2018-08" db="EMBL/GenBank/DDBJ databases">
        <title>Aeromicrobium sp. M2KJ-4, whole genome shotgun sequence.</title>
        <authorList>
            <person name="Tuo L."/>
        </authorList>
    </citation>
    <scope>NUCLEOTIDE SEQUENCE [LARGE SCALE GENOMIC DNA]</scope>
    <source>
        <strain evidence="5 6">M2KJ-4</strain>
    </source>
</reference>
<evidence type="ECO:0000259" key="4">
    <source>
        <dbReference type="Pfam" id="PF00676"/>
    </source>
</evidence>
<evidence type="ECO:0000256" key="1">
    <source>
        <dbReference type="ARBA" id="ARBA00001964"/>
    </source>
</evidence>
<accession>A0A371PCH9</accession>
<dbReference type="Pfam" id="PF00676">
    <property type="entry name" value="E1_dh"/>
    <property type="match status" value="1"/>
</dbReference>
<dbReference type="InterPro" id="IPR029061">
    <property type="entry name" value="THDP-binding"/>
</dbReference>
<proteinExistence type="predicted"/>